<dbReference type="AlphaFoldDB" id="A0A1I8F848"/>
<accession>A0A1I8F848</accession>
<dbReference type="InterPro" id="IPR017853">
    <property type="entry name" value="GH"/>
</dbReference>
<evidence type="ECO:0000313" key="1">
    <source>
        <dbReference type="Proteomes" id="UP000095280"/>
    </source>
</evidence>
<organism evidence="1 2">
    <name type="scientific">Macrostomum lignano</name>
    <dbReference type="NCBI Taxonomy" id="282301"/>
    <lineage>
        <taxon>Eukaryota</taxon>
        <taxon>Metazoa</taxon>
        <taxon>Spiralia</taxon>
        <taxon>Lophotrochozoa</taxon>
        <taxon>Platyhelminthes</taxon>
        <taxon>Rhabditophora</taxon>
        <taxon>Macrostomorpha</taxon>
        <taxon>Macrostomida</taxon>
        <taxon>Macrostomidae</taxon>
        <taxon>Macrostomum</taxon>
    </lineage>
</organism>
<protein>
    <submittedName>
        <fullName evidence="2">Alpha-amylase</fullName>
    </submittedName>
</protein>
<dbReference type="Proteomes" id="UP000095280">
    <property type="component" value="Unplaced"/>
</dbReference>
<dbReference type="Gene3D" id="3.20.20.80">
    <property type="entry name" value="Glycosidases"/>
    <property type="match status" value="2"/>
</dbReference>
<dbReference type="SUPFAM" id="SSF51445">
    <property type="entry name" value="(Trans)glycosidases"/>
    <property type="match status" value="1"/>
</dbReference>
<evidence type="ECO:0000313" key="2">
    <source>
        <dbReference type="WBParaSite" id="maker-unitig_23564-snap-gene-0.2-mRNA-1"/>
    </source>
</evidence>
<proteinExistence type="predicted"/>
<name>A0A1I8F848_9PLAT</name>
<sequence length="254" mass="27038">LPQCPAPRPTKTPIDGQPFTCVGAPVDGAGTNIGTSANAFLGPTATAECRVPWCGSAYPAVSYILVSRSGKKQEFKTWAGKAANRARASYVDAAHQPHAGVGVSGRGIAGSYYDSGRQDFPGVAPLQRLGLQRARAVDIGVAGFRIDAAKHMWPDHIRAHSRPAGEQPELPRYFGTGKRPLRLSGGSSTWATLQNFGEQWGLIHQQMMMPLGFIDNLTTTSEVTEGGGAILTFPPVEDVQSGEQPSLWLIRTAS</sequence>
<reference evidence="2" key="1">
    <citation type="submission" date="2016-11" db="UniProtKB">
        <authorList>
            <consortium name="WormBaseParasite"/>
        </authorList>
    </citation>
    <scope>IDENTIFICATION</scope>
</reference>
<dbReference type="WBParaSite" id="maker-unitig_23564-snap-gene-0.2-mRNA-1">
    <property type="protein sequence ID" value="maker-unitig_23564-snap-gene-0.2-mRNA-1"/>
    <property type="gene ID" value="maker-unitig_23564-snap-gene-0.2"/>
</dbReference>
<keyword evidence="1" id="KW-1185">Reference proteome</keyword>